<evidence type="ECO:0000313" key="7">
    <source>
        <dbReference type="Proteomes" id="UP000246569"/>
    </source>
</evidence>
<dbReference type="Pfam" id="PF00563">
    <property type="entry name" value="EAL"/>
    <property type="match status" value="1"/>
</dbReference>
<organism evidence="6 7">
    <name type="scientific">Plasticicumulans acidivorans</name>
    <dbReference type="NCBI Taxonomy" id="886464"/>
    <lineage>
        <taxon>Bacteria</taxon>
        <taxon>Pseudomonadati</taxon>
        <taxon>Pseudomonadota</taxon>
        <taxon>Gammaproteobacteria</taxon>
        <taxon>Candidatus Competibacteraceae</taxon>
        <taxon>Plasticicumulans</taxon>
    </lineage>
</organism>
<dbReference type="Pfam" id="PF00672">
    <property type="entry name" value="HAMP"/>
    <property type="match status" value="1"/>
</dbReference>
<dbReference type="Gene3D" id="6.10.340.10">
    <property type="match status" value="1"/>
</dbReference>
<dbReference type="CDD" id="cd06225">
    <property type="entry name" value="HAMP"/>
    <property type="match status" value="1"/>
</dbReference>
<dbReference type="SUPFAM" id="SSF55785">
    <property type="entry name" value="PYP-like sensor domain (PAS domain)"/>
    <property type="match status" value="1"/>
</dbReference>
<dbReference type="CDD" id="cd01949">
    <property type="entry name" value="GGDEF"/>
    <property type="match status" value="1"/>
</dbReference>
<evidence type="ECO:0000313" key="6">
    <source>
        <dbReference type="EMBL" id="PWV60601.1"/>
    </source>
</evidence>
<dbReference type="Gene3D" id="3.30.70.270">
    <property type="match status" value="1"/>
</dbReference>
<dbReference type="Proteomes" id="UP000246569">
    <property type="component" value="Unassembled WGS sequence"/>
</dbReference>
<dbReference type="SUPFAM" id="SSF141868">
    <property type="entry name" value="EAL domain-like"/>
    <property type="match status" value="1"/>
</dbReference>
<comment type="cofactor">
    <cofactor evidence="1">
        <name>Mg(2+)</name>
        <dbReference type="ChEBI" id="CHEBI:18420"/>
    </cofactor>
</comment>
<dbReference type="InterPro" id="IPR043128">
    <property type="entry name" value="Rev_trsase/Diguanyl_cyclase"/>
</dbReference>
<proteinExistence type="predicted"/>
<dbReference type="NCBIfam" id="TIGR00254">
    <property type="entry name" value="GGDEF"/>
    <property type="match status" value="1"/>
</dbReference>
<feature type="domain" description="EAL" evidence="3">
    <location>
        <begin position="549"/>
        <end position="800"/>
    </location>
</feature>
<dbReference type="InterPro" id="IPR052155">
    <property type="entry name" value="Biofilm_reg_signaling"/>
</dbReference>
<dbReference type="OrthoDB" id="9787514at2"/>
<dbReference type="GO" id="GO:0007165">
    <property type="term" value="P:signal transduction"/>
    <property type="evidence" value="ECO:0007669"/>
    <property type="project" value="InterPro"/>
</dbReference>
<reference evidence="6 7" key="1">
    <citation type="submission" date="2018-05" db="EMBL/GenBank/DDBJ databases">
        <title>Genomic Encyclopedia of Type Strains, Phase IV (KMG-IV): sequencing the most valuable type-strain genomes for metagenomic binning, comparative biology and taxonomic classification.</title>
        <authorList>
            <person name="Goeker M."/>
        </authorList>
    </citation>
    <scope>NUCLEOTIDE SEQUENCE [LARGE SCALE GENOMIC DNA]</scope>
    <source>
        <strain evidence="6 7">DSM 23606</strain>
    </source>
</reference>
<dbReference type="FunFam" id="3.30.70.270:FF:000001">
    <property type="entry name" value="Diguanylate cyclase domain protein"/>
    <property type="match status" value="1"/>
</dbReference>
<dbReference type="SMART" id="SM00091">
    <property type="entry name" value="PAS"/>
    <property type="match status" value="1"/>
</dbReference>
<dbReference type="SMART" id="SM00052">
    <property type="entry name" value="EAL"/>
    <property type="match status" value="1"/>
</dbReference>
<feature type="domain" description="HAMP" evidence="4">
    <location>
        <begin position="182"/>
        <end position="233"/>
    </location>
</feature>
<evidence type="ECO:0000259" key="4">
    <source>
        <dbReference type="PROSITE" id="PS50885"/>
    </source>
</evidence>
<dbReference type="Pfam" id="PF13426">
    <property type="entry name" value="PAS_9"/>
    <property type="match status" value="1"/>
</dbReference>
<dbReference type="InterPro" id="IPR001633">
    <property type="entry name" value="EAL_dom"/>
</dbReference>
<evidence type="ECO:0000259" key="3">
    <source>
        <dbReference type="PROSITE" id="PS50883"/>
    </source>
</evidence>
<dbReference type="InterPro" id="IPR000160">
    <property type="entry name" value="GGDEF_dom"/>
</dbReference>
<dbReference type="Gene3D" id="3.20.20.450">
    <property type="entry name" value="EAL domain"/>
    <property type="match status" value="1"/>
</dbReference>
<feature type="transmembrane region" description="Helical" evidence="2">
    <location>
        <begin position="163"/>
        <end position="184"/>
    </location>
</feature>
<evidence type="ECO:0000256" key="1">
    <source>
        <dbReference type="ARBA" id="ARBA00001946"/>
    </source>
</evidence>
<dbReference type="PROSITE" id="PS50887">
    <property type="entry name" value="GGDEF"/>
    <property type="match status" value="1"/>
</dbReference>
<keyword evidence="2" id="KW-1133">Transmembrane helix</keyword>
<dbReference type="SMART" id="SM00304">
    <property type="entry name" value="HAMP"/>
    <property type="match status" value="1"/>
</dbReference>
<dbReference type="InterPro" id="IPR035919">
    <property type="entry name" value="EAL_sf"/>
</dbReference>
<dbReference type="SMART" id="SM00267">
    <property type="entry name" value="GGDEF"/>
    <property type="match status" value="1"/>
</dbReference>
<gene>
    <name evidence="6" type="ORF">C7443_107176</name>
</gene>
<dbReference type="InterPro" id="IPR000014">
    <property type="entry name" value="PAS"/>
</dbReference>
<dbReference type="CDD" id="cd00130">
    <property type="entry name" value="PAS"/>
    <property type="match status" value="1"/>
</dbReference>
<feature type="domain" description="GGDEF" evidence="5">
    <location>
        <begin position="405"/>
        <end position="538"/>
    </location>
</feature>
<dbReference type="EMBL" id="QGTJ01000007">
    <property type="protein sequence ID" value="PWV60601.1"/>
    <property type="molecule type" value="Genomic_DNA"/>
</dbReference>
<protein>
    <submittedName>
        <fullName evidence="6">Diguanylate cyclase (GGDEF)-like protein</fullName>
    </submittedName>
</protein>
<comment type="caution">
    <text evidence="6">The sequence shown here is derived from an EMBL/GenBank/DDBJ whole genome shotgun (WGS) entry which is preliminary data.</text>
</comment>
<keyword evidence="2" id="KW-0472">Membrane</keyword>
<dbReference type="SUPFAM" id="SSF158472">
    <property type="entry name" value="HAMP domain-like"/>
    <property type="match status" value="1"/>
</dbReference>
<dbReference type="PROSITE" id="PS50883">
    <property type="entry name" value="EAL"/>
    <property type="match status" value="1"/>
</dbReference>
<dbReference type="GO" id="GO:0016020">
    <property type="term" value="C:membrane"/>
    <property type="evidence" value="ECO:0007669"/>
    <property type="project" value="InterPro"/>
</dbReference>
<name>A0A317MYL2_9GAMM</name>
<dbReference type="InterPro" id="IPR029787">
    <property type="entry name" value="Nucleotide_cyclase"/>
</dbReference>
<evidence type="ECO:0000256" key="2">
    <source>
        <dbReference type="SAM" id="Phobius"/>
    </source>
</evidence>
<dbReference type="InterPro" id="IPR003660">
    <property type="entry name" value="HAMP_dom"/>
</dbReference>
<dbReference type="Pfam" id="PF00990">
    <property type="entry name" value="GGDEF"/>
    <property type="match status" value="1"/>
</dbReference>
<dbReference type="InterPro" id="IPR035965">
    <property type="entry name" value="PAS-like_dom_sf"/>
</dbReference>
<dbReference type="SUPFAM" id="SSF55073">
    <property type="entry name" value="Nucleotide cyclase"/>
    <property type="match status" value="1"/>
</dbReference>
<evidence type="ECO:0000259" key="5">
    <source>
        <dbReference type="PROSITE" id="PS50887"/>
    </source>
</evidence>
<dbReference type="PANTHER" id="PTHR44757:SF2">
    <property type="entry name" value="BIOFILM ARCHITECTURE MAINTENANCE PROTEIN MBAA"/>
    <property type="match status" value="1"/>
</dbReference>
<dbReference type="PROSITE" id="PS50885">
    <property type="entry name" value="HAMP"/>
    <property type="match status" value="1"/>
</dbReference>
<accession>A0A317MYL2</accession>
<dbReference type="CDD" id="cd01948">
    <property type="entry name" value="EAL"/>
    <property type="match status" value="1"/>
</dbReference>
<dbReference type="RefSeq" id="WP_110019080.1">
    <property type="nucleotide sequence ID" value="NZ_QGTJ01000007.1"/>
</dbReference>
<dbReference type="PANTHER" id="PTHR44757">
    <property type="entry name" value="DIGUANYLATE CYCLASE DGCP"/>
    <property type="match status" value="1"/>
</dbReference>
<dbReference type="GO" id="GO:0003824">
    <property type="term" value="F:catalytic activity"/>
    <property type="evidence" value="ECO:0007669"/>
    <property type="project" value="UniProtKB-ARBA"/>
</dbReference>
<keyword evidence="2" id="KW-0812">Transmembrane</keyword>
<keyword evidence="7" id="KW-1185">Reference proteome</keyword>
<dbReference type="Gene3D" id="3.30.450.20">
    <property type="entry name" value="PAS domain"/>
    <property type="match status" value="1"/>
</dbReference>
<sequence>MNRWSLWRALGTRLVVASLLVELLMLALLVCNAWRVTEEGLLEQSRLRMQEVGTLLAAALAAPLAERDYVTLQELLDAVRRRDGLSYLVLLDADGRQVAAAGWNTQEALPPVADNAQLDHRYGARFDGRRVLELAGQRLGELHFGVDLGFLHQLRARLLSQSVLIATLEMFASTLLLGLIGYWLTRRLHALSTLSEALADGGQAQRAAEGEDEVGRLGRAFNRMADAIAVRIVELEAARDQSRRFLAHTQTESARLAAVLGAVRRGLLFTEGDGRIVFVNAAWRRMWGVDEQSGLVGRPLGEVFAYCARWLSDPTQLQFSAGERCGDERELRCTDGRIVVVRCETVHDAAGSGLLWIFEDVTRERETAERLLYLAERDTLTGLYNRHRFASALEGMLRTVERRGGSGALLYFDLDNFKQINDGFGHHAGDDVLQRVAREVGRLVRADETLARLGGDEFALIVTGAGENEASVLAERIVNAIGRLPCVCAGQPVRLSCSLGIALYPQHAQTASELVVCADAAMYQAKQAGRNAWRLFRLCADAGQVQRERMSWSTRLTRALEREQFRLFFQGIYRARDGHLSHLEVLLRLDDVAPAPPCLPGEFVAAAERSGRITDIDRWVVGTAVRRLATDLALPPLAVNVSARSLQQPGFAGFILHVLALHDVAPRRLLIELTESAVFADIQQARYFIADLQRAGCRVCIDDFGSGFGTFPVLRELGAEVLKINAGLVRNLGSAHDDGCFVRAIVQIARGLERTTVAKGVEDAATLALLRELGVDLVQGFHFGHPAADLPPEQFGGDGH</sequence>
<dbReference type="AlphaFoldDB" id="A0A317MYL2"/>